<accession>A0ABX9K5M2</accession>
<evidence type="ECO:0000313" key="2">
    <source>
        <dbReference type="Proteomes" id="UP000256345"/>
    </source>
</evidence>
<gene>
    <name evidence="1" type="ORF">ATI61_104752</name>
</gene>
<evidence type="ECO:0008006" key="3">
    <source>
        <dbReference type="Google" id="ProtNLM"/>
    </source>
</evidence>
<dbReference type="EMBL" id="QUMU01000004">
    <property type="protein sequence ID" value="REG33461.1"/>
    <property type="molecule type" value="Genomic_DNA"/>
</dbReference>
<evidence type="ECO:0000313" key="1">
    <source>
        <dbReference type="EMBL" id="REG33461.1"/>
    </source>
</evidence>
<dbReference type="InterPro" id="IPR016039">
    <property type="entry name" value="Thiolase-like"/>
</dbReference>
<name>A0ABX9K5M2_9BACT</name>
<keyword evidence="2" id="KW-1185">Reference proteome</keyword>
<reference evidence="1 2" key="1">
    <citation type="submission" date="2018-08" db="EMBL/GenBank/DDBJ databases">
        <title>Genomic Encyclopedia of Archaeal and Bacterial Type Strains, Phase II (KMG-II): from individual species to whole genera.</title>
        <authorList>
            <person name="Goeker M."/>
        </authorList>
    </citation>
    <scope>NUCLEOTIDE SEQUENCE [LARGE SCALE GENOMIC DNA]</scope>
    <source>
        <strain evidence="1 2">DSM 2261</strain>
    </source>
</reference>
<proteinExistence type="predicted"/>
<sequence>MGMSSSLGPVVTAAAAFRAGIVRPRTSVDVATFAPGDREPQPVTVYELPGATLGFSGVGRLVAVAMDALEDLATYVPLRTLGHEAGVFLAVPDFSNGMESQEAATAAGRLGHQVMGRALDGLGLSWPEDRWRFFTGGSAGFALALKAALREMERGALETCIVGGLDSLVHPEHLRYLLGERRLKTANNPVGLLPGEAGALLVLRSRQPVKKSEVTPAIEFTAVHVAHEPNFLGTGRQPDGRVLSSCVQAVLGASSSKGREVLLVSDINGEERRAWEWGNALVRLKASGALHGEEPVWVPATGFGDVGAAGGAVGACLAVRAFQRGYAPARRSVVVSQADSGERAAFALVVCDSPGRGGRK</sequence>
<dbReference type="SUPFAM" id="SSF53901">
    <property type="entry name" value="Thiolase-like"/>
    <property type="match status" value="1"/>
</dbReference>
<protein>
    <recommendedName>
        <fullName evidence="3">Beta-ketoacyl synthase N-terminal domain-containing protein</fullName>
    </recommendedName>
</protein>
<organism evidence="1 2">
    <name type="scientific">Archangium gephyra</name>
    <dbReference type="NCBI Taxonomy" id="48"/>
    <lineage>
        <taxon>Bacteria</taxon>
        <taxon>Pseudomonadati</taxon>
        <taxon>Myxococcota</taxon>
        <taxon>Myxococcia</taxon>
        <taxon>Myxococcales</taxon>
        <taxon>Cystobacterineae</taxon>
        <taxon>Archangiaceae</taxon>
        <taxon>Archangium</taxon>
    </lineage>
</organism>
<comment type="caution">
    <text evidence="1">The sequence shown here is derived from an EMBL/GenBank/DDBJ whole genome shotgun (WGS) entry which is preliminary data.</text>
</comment>
<dbReference type="Gene3D" id="3.40.47.10">
    <property type="match status" value="1"/>
</dbReference>
<dbReference type="Proteomes" id="UP000256345">
    <property type="component" value="Unassembled WGS sequence"/>
</dbReference>